<dbReference type="Gene3D" id="4.10.240.10">
    <property type="entry name" value="Zn(2)-C6 fungal-type DNA-binding domain"/>
    <property type="match status" value="1"/>
</dbReference>
<dbReference type="GO" id="GO:0008270">
    <property type="term" value="F:zinc ion binding"/>
    <property type="evidence" value="ECO:0007669"/>
    <property type="project" value="InterPro"/>
</dbReference>
<proteinExistence type="predicted"/>
<dbReference type="Proteomes" id="UP001218218">
    <property type="component" value="Unassembled WGS sequence"/>
</dbReference>
<evidence type="ECO:0000313" key="3">
    <source>
        <dbReference type="EMBL" id="KAJ7315063.1"/>
    </source>
</evidence>
<dbReference type="SMART" id="SM00066">
    <property type="entry name" value="GAL4"/>
    <property type="match status" value="1"/>
</dbReference>
<gene>
    <name evidence="3" type="ORF">DFH08DRAFT_426140</name>
</gene>
<evidence type="ECO:0000256" key="1">
    <source>
        <dbReference type="SAM" id="MobiDB-lite"/>
    </source>
</evidence>
<organism evidence="3 4">
    <name type="scientific">Mycena albidolilacea</name>
    <dbReference type="NCBI Taxonomy" id="1033008"/>
    <lineage>
        <taxon>Eukaryota</taxon>
        <taxon>Fungi</taxon>
        <taxon>Dikarya</taxon>
        <taxon>Basidiomycota</taxon>
        <taxon>Agaricomycotina</taxon>
        <taxon>Agaricomycetes</taxon>
        <taxon>Agaricomycetidae</taxon>
        <taxon>Agaricales</taxon>
        <taxon>Marasmiineae</taxon>
        <taxon>Mycenaceae</taxon>
        <taxon>Mycena</taxon>
    </lineage>
</organism>
<feature type="domain" description="Zn(2)-C6 fungal-type" evidence="2">
    <location>
        <begin position="25"/>
        <end position="56"/>
    </location>
</feature>
<keyword evidence="4" id="KW-1185">Reference proteome</keyword>
<dbReference type="CDD" id="cd00067">
    <property type="entry name" value="GAL4"/>
    <property type="match status" value="1"/>
</dbReference>
<dbReference type="PROSITE" id="PS00463">
    <property type="entry name" value="ZN2_CY6_FUNGAL_1"/>
    <property type="match status" value="1"/>
</dbReference>
<name>A0AAD7EDT0_9AGAR</name>
<dbReference type="SUPFAM" id="SSF57701">
    <property type="entry name" value="Zn2/Cys6 DNA-binding domain"/>
    <property type="match status" value="1"/>
</dbReference>
<evidence type="ECO:0000259" key="2">
    <source>
        <dbReference type="PROSITE" id="PS50048"/>
    </source>
</evidence>
<reference evidence="3" key="1">
    <citation type="submission" date="2023-03" db="EMBL/GenBank/DDBJ databases">
        <title>Massive genome expansion in bonnet fungi (Mycena s.s.) driven by repeated elements and novel gene families across ecological guilds.</title>
        <authorList>
            <consortium name="Lawrence Berkeley National Laboratory"/>
            <person name="Harder C.B."/>
            <person name="Miyauchi S."/>
            <person name="Viragh M."/>
            <person name="Kuo A."/>
            <person name="Thoen E."/>
            <person name="Andreopoulos B."/>
            <person name="Lu D."/>
            <person name="Skrede I."/>
            <person name="Drula E."/>
            <person name="Henrissat B."/>
            <person name="Morin E."/>
            <person name="Kohler A."/>
            <person name="Barry K."/>
            <person name="LaButti K."/>
            <person name="Morin E."/>
            <person name="Salamov A."/>
            <person name="Lipzen A."/>
            <person name="Mereny Z."/>
            <person name="Hegedus B."/>
            <person name="Baldrian P."/>
            <person name="Stursova M."/>
            <person name="Weitz H."/>
            <person name="Taylor A."/>
            <person name="Grigoriev I.V."/>
            <person name="Nagy L.G."/>
            <person name="Martin F."/>
            <person name="Kauserud H."/>
        </authorList>
    </citation>
    <scope>NUCLEOTIDE SEQUENCE</scope>
    <source>
        <strain evidence="3">CBHHK002</strain>
    </source>
</reference>
<dbReference type="PROSITE" id="PS50048">
    <property type="entry name" value="ZN2_CY6_FUNGAL_2"/>
    <property type="match status" value="1"/>
</dbReference>
<protein>
    <recommendedName>
        <fullName evidence="2">Zn(2)-C6 fungal-type domain-containing protein</fullName>
    </recommendedName>
</protein>
<dbReference type="InterPro" id="IPR036864">
    <property type="entry name" value="Zn2-C6_fun-type_DNA-bd_sf"/>
</dbReference>
<evidence type="ECO:0000313" key="4">
    <source>
        <dbReference type="Proteomes" id="UP001218218"/>
    </source>
</evidence>
<comment type="caution">
    <text evidence="3">The sequence shown here is derived from an EMBL/GenBank/DDBJ whole genome shotgun (WGS) entry which is preliminary data.</text>
</comment>
<dbReference type="InterPro" id="IPR001138">
    <property type="entry name" value="Zn2Cys6_DnaBD"/>
</dbReference>
<dbReference type="AlphaFoldDB" id="A0AAD7EDT0"/>
<dbReference type="GO" id="GO:0000981">
    <property type="term" value="F:DNA-binding transcription factor activity, RNA polymerase II-specific"/>
    <property type="evidence" value="ECO:0007669"/>
    <property type="project" value="InterPro"/>
</dbReference>
<accession>A0AAD7EDT0</accession>
<feature type="region of interest" description="Disordered" evidence="1">
    <location>
        <begin position="67"/>
        <end position="91"/>
    </location>
</feature>
<sequence length="246" mass="28016">MSPHTHAPPNLPLDLFTKKRRVNIACVHCRKRKVKCTTFDESSCGRCSKMGLSCTYLPVGAQGVDLKSPTAAGGKYSDRRRLSTPPPATPRPWSQLHLQKFHEHHNSMNPTFEKRPLPTKGGLHSSDRIRVLPLPFEDDILDERSTFERIASWPFHIPPEPAAPPIAFHQTPLHGQEYDSDYRQYFPELAVKHPRVPYSPSSPDMYPGPCMCPPTRCRCDRWSKETLSDSEPEVNWSPGIYFSERT</sequence>
<dbReference type="Pfam" id="PF00172">
    <property type="entry name" value="Zn_clus"/>
    <property type="match status" value="1"/>
</dbReference>
<dbReference type="EMBL" id="JARIHO010000064">
    <property type="protein sequence ID" value="KAJ7315063.1"/>
    <property type="molecule type" value="Genomic_DNA"/>
</dbReference>